<gene>
    <name evidence="2" type="ORF">XENOCAPTIV_024107</name>
</gene>
<accession>A0ABV0QJY5</accession>
<dbReference type="EMBL" id="JAHRIN010013971">
    <property type="protein sequence ID" value="MEQ2196104.1"/>
    <property type="molecule type" value="Genomic_DNA"/>
</dbReference>
<evidence type="ECO:0000313" key="3">
    <source>
        <dbReference type="Proteomes" id="UP001434883"/>
    </source>
</evidence>
<evidence type="ECO:0008006" key="4">
    <source>
        <dbReference type="Google" id="ProtNLM"/>
    </source>
</evidence>
<feature type="compositionally biased region" description="Polar residues" evidence="1">
    <location>
        <begin position="8"/>
        <end position="24"/>
    </location>
</feature>
<reference evidence="2 3" key="1">
    <citation type="submission" date="2021-06" db="EMBL/GenBank/DDBJ databases">
        <authorList>
            <person name="Palmer J.M."/>
        </authorList>
    </citation>
    <scope>NUCLEOTIDE SEQUENCE [LARGE SCALE GENOMIC DNA]</scope>
    <source>
        <strain evidence="2 3">XC_2019</strain>
        <tissue evidence="2">Muscle</tissue>
    </source>
</reference>
<organism evidence="2 3">
    <name type="scientific">Xenoophorus captivus</name>
    <dbReference type="NCBI Taxonomy" id="1517983"/>
    <lineage>
        <taxon>Eukaryota</taxon>
        <taxon>Metazoa</taxon>
        <taxon>Chordata</taxon>
        <taxon>Craniata</taxon>
        <taxon>Vertebrata</taxon>
        <taxon>Euteleostomi</taxon>
        <taxon>Actinopterygii</taxon>
        <taxon>Neopterygii</taxon>
        <taxon>Teleostei</taxon>
        <taxon>Neoteleostei</taxon>
        <taxon>Acanthomorphata</taxon>
        <taxon>Ovalentaria</taxon>
        <taxon>Atherinomorphae</taxon>
        <taxon>Cyprinodontiformes</taxon>
        <taxon>Goodeidae</taxon>
        <taxon>Xenoophorus</taxon>
    </lineage>
</organism>
<sequence>MSVENHYFTCNASQNQSNKNTQETADATKMADLTPQDARNVMTELQGIKNILETLAVEVSGVDRGVQAVNETVKSLGCRITMAQSNPNPSKLEDEEAKRAPVVYGLETQNHILKEKITGRLLPASKHKYRGGERRNGGSQLRWLYENTAIGGQGQGCRVNGCEKEDASHLEWHEDFFVPRLCSRDTGEAQKIRGETKSP</sequence>
<keyword evidence="3" id="KW-1185">Reference proteome</keyword>
<comment type="caution">
    <text evidence="2">The sequence shown here is derived from an EMBL/GenBank/DDBJ whole genome shotgun (WGS) entry which is preliminary data.</text>
</comment>
<evidence type="ECO:0000256" key="1">
    <source>
        <dbReference type="SAM" id="MobiDB-lite"/>
    </source>
</evidence>
<proteinExistence type="predicted"/>
<dbReference type="Proteomes" id="UP001434883">
    <property type="component" value="Unassembled WGS sequence"/>
</dbReference>
<evidence type="ECO:0000313" key="2">
    <source>
        <dbReference type="EMBL" id="MEQ2196104.1"/>
    </source>
</evidence>
<feature type="region of interest" description="Disordered" evidence="1">
    <location>
        <begin position="1"/>
        <end position="24"/>
    </location>
</feature>
<protein>
    <recommendedName>
        <fullName evidence="4">Phosphoprotein</fullName>
    </recommendedName>
</protein>
<name>A0ABV0QJY5_9TELE</name>